<dbReference type="Proteomes" id="UP000026906">
    <property type="component" value="Segment"/>
</dbReference>
<dbReference type="EMBL" id="KJ489401">
    <property type="protein sequence ID" value="AHZ10781.1"/>
    <property type="molecule type" value="Genomic_DNA"/>
</dbReference>
<dbReference type="SUPFAM" id="SSF101386">
    <property type="entry name" value="all-alpha NTP pyrophosphatases"/>
    <property type="match status" value="1"/>
</dbReference>
<dbReference type="Gene3D" id="1.10.287.1080">
    <property type="entry name" value="MazG-like"/>
    <property type="match status" value="1"/>
</dbReference>
<organism evidence="1 2">
    <name type="scientific">Bacillus phage Megatron</name>
    <dbReference type="NCBI Taxonomy" id="1486661"/>
    <lineage>
        <taxon>Viruses</taxon>
        <taxon>Duplodnaviria</taxon>
        <taxon>Heunggongvirae</taxon>
        <taxon>Uroviricota</taxon>
        <taxon>Caudoviricetes</taxon>
        <taxon>Herelleviridae</taxon>
        <taxon>Bastillevirinae</taxon>
        <taxon>Wphvirus</taxon>
        <taxon>Wphvirus megatron</taxon>
    </lineage>
</organism>
<dbReference type="RefSeq" id="YP_009036270.1">
    <property type="nucleotide sequence ID" value="NC_024211.1"/>
</dbReference>
<keyword evidence="2" id="KW-1185">Reference proteome</keyword>
<dbReference type="GeneID" id="19525908"/>
<evidence type="ECO:0000313" key="1">
    <source>
        <dbReference type="EMBL" id="AHZ10781.1"/>
    </source>
</evidence>
<reference evidence="2" key="1">
    <citation type="submission" date="2014-09" db="EMBL/GenBank/DDBJ databases">
        <authorList>
            <person name="Sauder A.B."/>
            <person name="McKenzie Q.R."/>
            <person name="Temple L.M."/>
            <person name="Alexis B.K."/>
            <person name="Al-Atrache Z."/>
            <person name="Lewis L.O."/>
            <person name="Loesser-Casey K.E."/>
            <person name="Mitchell K.J."/>
        </authorList>
    </citation>
    <scope>NUCLEOTIDE SEQUENCE [LARGE SCALE GENOMIC DNA]</scope>
</reference>
<dbReference type="KEGG" id="vg:19525908"/>
<name>A0A024B3L4_9CAUD</name>
<sequence>MFAITLDRNKLDELCSKNTKTLTEMALKLAEETGEVAQAVLSVEKAQGSAYKAKDVADVIEELVDVTMVIESMLHRLKVTDSEFNAVFNQKLKKWEEKTK</sequence>
<keyword evidence="1" id="KW-0378">Hydrolase</keyword>
<protein>
    <submittedName>
        <fullName evidence="1">Putative hydrolase</fullName>
    </submittedName>
</protein>
<dbReference type="GO" id="GO:0016787">
    <property type="term" value="F:hydrolase activity"/>
    <property type="evidence" value="ECO:0007669"/>
    <property type="project" value="UniProtKB-KW"/>
</dbReference>
<evidence type="ECO:0000313" key="2">
    <source>
        <dbReference type="Proteomes" id="UP000026906"/>
    </source>
</evidence>
<accession>A0A024B3L4</accession>
<proteinExistence type="predicted"/>